<feature type="transmembrane region" description="Helical" evidence="1">
    <location>
        <begin position="22"/>
        <end position="40"/>
    </location>
</feature>
<protein>
    <submittedName>
        <fullName evidence="2">Uncharacterized protein</fullName>
    </submittedName>
</protein>
<proteinExistence type="predicted"/>
<dbReference type="EMBL" id="CP019343">
    <property type="protein sequence ID" value="ARN75732.1"/>
    <property type="molecule type" value="Genomic_DNA"/>
</dbReference>
<feature type="transmembrane region" description="Helical" evidence="1">
    <location>
        <begin position="154"/>
        <end position="171"/>
    </location>
</feature>
<dbReference type="Proteomes" id="UP000193450">
    <property type="component" value="Chromosome"/>
</dbReference>
<sequence>MFYTERVFRGFDLNTGTWSDTLALSAAALAVVIYITIFLLRKKDDSKYYNSPLAWLRAFGFFSVCFALGAATGVAEKIISEPWGPVAAADNWMFVGGAVIFAIIIANGYLHIWPRGTYVKNRKFYWTTIPMGLIWGIAEGQLHLATWSLLEMTGMWPIATAVLTMVILPNYQWHMYYWDVYVEPGHNILETNMQKAGYSHIPNMAWAMVMMVLFAAPGLHVLMQTVALFSCAIAMRFPPPWKAEWHGKDVDPTGGRPAAEVGYDLQSHSFKEGYR</sequence>
<dbReference type="OrthoDB" id="5733558at2"/>
<gene>
    <name evidence="2" type="ORF">BST96_17440</name>
</gene>
<feature type="transmembrane region" description="Helical" evidence="1">
    <location>
        <begin position="205"/>
        <end position="235"/>
    </location>
</feature>
<name>A0A1X9NH55_9GAMM</name>
<feature type="transmembrane region" description="Helical" evidence="1">
    <location>
        <begin position="124"/>
        <end position="142"/>
    </location>
</feature>
<dbReference type="RefSeq" id="WP_085759926.1">
    <property type="nucleotide sequence ID" value="NZ_CP019343.1"/>
</dbReference>
<evidence type="ECO:0000313" key="2">
    <source>
        <dbReference type="EMBL" id="ARN75732.1"/>
    </source>
</evidence>
<reference evidence="2 3" key="1">
    <citation type="submission" date="2016-11" db="EMBL/GenBank/DDBJ databases">
        <title>Trade-off between light-utilization and light-protection in marine flavobacteria.</title>
        <authorList>
            <person name="Kumagai Y."/>
        </authorList>
    </citation>
    <scope>NUCLEOTIDE SEQUENCE [LARGE SCALE GENOMIC DNA]</scope>
    <source>
        <strain evidence="2 3">NBRC 107125</strain>
    </source>
</reference>
<dbReference type="STRING" id="716816.BST96_17440"/>
<accession>A0A1X9NH55</accession>
<organism evidence="2 3">
    <name type="scientific">Oceanicoccus sagamiensis</name>
    <dbReference type="NCBI Taxonomy" id="716816"/>
    <lineage>
        <taxon>Bacteria</taxon>
        <taxon>Pseudomonadati</taxon>
        <taxon>Pseudomonadota</taxon>
        <taxon>Gammaproteobacteria</taxon>
        <taxon>Cellvibrionales</taxon>
        <taxon>Spongiibacteraceae</taxon>
        <taxon>Oceanicoccus</taxon>
    </lineage>
</organism>
<keyword evidence="3" id="KW-1185">Reference proteome</keyword>
<feature type="transmembrane region" description="Helical" evidence="1">
    <location>
        <begin position="52"/>
        <end position="72"/>
    </location>
</feature>
<dbReference type="KEGG" id="osg:BST96_17440"/>
<evidence type="ECO:0000256" key="1">
    <source>
        <dbReference type="SAM" id="Phobius"/>
    </source>
</evidence>
<keyword evidence="1" id="KW-1133">Transmembrane helix</keyword>
<evidence type="ECO:0000313" key="3">
    <source>
        <dbReference type="Proteomes" id="UP000193450"/>
    </source>
</evidence>
<keyword evidence="1" id="KW-0472">Membrane</keyword>
<keyword evidence="1" id="KW-0812">Transmembrane</keyword>
<feature type="transmembrane region" description="Helical" evidence="1">
    <location>
        <begin position="92"/>
        <end position="112"/>
    </location>
</feature>
<dbReference type="AlphaFoldDB" id="A0A1X9NH55"/>